<comment type="pathway">
    <text evidence="4">Amine and polyamine degradation; putrescine degradation; 4-aminobutanoate from putrescine: step 4/4.</text>
</comment>
<keyword evidence="6" id="KW-0315">Glutamine amidotransferase</keyword>
<protein>
    <recommendedName>
        <fullName evidence="5">gamma-glutamyl-gamma-aminobutyrate hydrolase</fullName>
        <ecNumber evidence="5">3.5.1.94</ecNumber>
    </recommendedName>
</protein>
<name>A0A285TIF9_9HYPH</name>
<dbReference type="STRING" id="538381.GCA_001696535_01689"/>
<dbReference type="InterPro" id="IPR011697">
    <property type="entry name" value="Peptidase_C26"/>
</dbReference>
<dbReference type="PROSITE" id="PS51273">
    <property type="entry name" value="GATASE_TYPE_1"/>
    <property type="match status" value="1"/>
</dbReference>
<evidence type="ECO:0000256" key="2">
    <source>
        <dbReference type="ARBA" id="ARBA00052718"/>
    </source>
</evidence>
<proteinExistence type="inferred from homology"/>
<dbReference type="InterPro" id="IPR029062">
    <property type="entry name" value="Class_I_gatase-like"/>
</dbReference>
<dbReference type="FunFam" id="3.40.50.880:FF:000030">
    <property type="entry name" value="Gamma-glutamyl-gamma-aminobutyrate hydrolase PuuD"/>
    <property type="match status" value="1"/>
</dbReference>
<dbReference type="Proteomes" id="UP000219331">
    <property type="component" value="Unassembled WGS sequence"/>
</dbReference>
<evidence type="ECO:0000256" key="5">
    <source>
        <dbReference type="ARBA" id="ARBA00066788"/>
    </source>
</evidence>
<sequence>MSAPVVLVSCDVKELDGYAWHAAPSTYLEALVQGAGALPLLLPSMGPAIDLDAVLDRVDGVLLTGSRSNVHPTLYGAEAHEKDGPFDSRRDTTTLPLIRRAVARAMPVFAICRGLQELNVALGGTLVSEVQDMDGRRDHRAPEADSQDARFALAHHVEIVPGGKLAAVLGDARIDVNSLHRQAIGRLAPGLTVEATADDGTIEAVSIDGAAGFALATQWHPEYWVGSDAASSRLFAAFGAALREVRGARQAAE</sequence>
<comment type="similarity">
    <text evidence="1">Belongs to the peptidase C26 family.</text>
</comment>
<comment type="function">
    <text evidence="3">Involved in the breakdown of putrescine via hydrolysis of the gamma-glutamyl linkage of gamma-glutamyl-gamma-aminobutyrate.</text>
</comment>
<dbReference type="AlphaFoldDB" id="A0A285TIF9"/>
<dbReference type="PANTHER" id="PTHR43235">
    <property type="entry name" value="GLUTAMINE AMIDOTRANSFERASE PB2B2.05-RELATED"/>
    <property type="match status" value="1"/>
</dbReference>
<dbReference type="EMBL" id="OBML01000011">
    <property type="protein sequence ID" value="SOC21791.1"/>
    <property type="molecule type" value="Genomic_DNA"/>
</dbReference>
<dbReference type="RefSeq" id="WP_097176022.1">
    <property type="nucleotide sequence ID" value="NZ_OBML01000011.1"/>
</dbReference>
<dbReference type="GO" id="GO:0005829">
    <property type="term" value="C:cytosol"/>
    <property type="evidence" value="ECO:0007669"/>
    <property type="project" value="TreeGrafter"/>
</dbReference>
<comment type="catalytic activity">
    <reaction evidence="2">
        <text>4-(gamma-L-glutamylamino)butanoate + H2O = 4-aminobutanoate + L-glutamate</text>
        <dbReference type="Rhea" id="RHEA:19737"/>
        <dbReference type="ChEBI" id="CHEBI:15377"/>
        <dbReference type="ChEBI" id="CHEBI:29985"/>
        <dbReference type="ChEBI" id="CHEBI:58800"/>
        <dbReference type="ChEBI" id="CHEBI:59888"/>
        <dbReference type="EC" id="3.5.1.94"/>
    </reaction>
</comment>
<dbReference type="GO" id="GO:0006598">
    <property type="term" value="P:polyamine catabolic process"/>
    <property type="evidence" value="ECO:0007669"/>
    <property type="project" value="TreeGrafter"/>
</dbReference>
<dbReference type="OrthoDB" id="9813383at2"/>
<dbReference type="CDD" id="cd01745">
    <property type="entry name" value="GATase1_2"/>
    <property type="match status" value="1"/>
</dbReference>
<keyword evidence="6" id="KW-0808">Transferase</keyword>
<evidence type="ECO:0000256" key="4">
    <source>
        <dbReference type="ARBA" id="ARBA00060634"/>
    </source>
</evidence>
<evidence type="ECO:0000313" key="6">
    <source>
        <dbReference type="EMBL" id="SOC21791.1"/>
    </source>
</evidence>
<reference evidence="6 7" key="1">
    <citation type="submission" date="2017-08" db="EMBL/GenBank/DDBJ databases">
        <authorList>
            <person name="de Groot N.N."/>
        </authorList>
    </citation>
    <scope>NUCLEOTIDE SEQUENCE [LARGE SCALE GENOMIC DNA]</scope>
    <source>
        <strain evidence="6 7">USBA 352</strain>
    </source>
</reference>
<dbReference type="SUPFAM" id="SSF52317">
    <property type="entry name" value="Class I glutamine amidotransferase-like"/>
    <property type="match status" value="1"/>
</dbReference>
<dbReference type="Pfam" id="PF07722">
    <property type="entry name" value="Peptidase_C26"/>
    <property type="match status" value="1"/>
</dbReference>
<dbReference type="EC" id="3.5.1.94" evidence="5"/>
<evidence type="ECO:0000256" key="1">
    <source>
        <dbReference type="ARBA" id="ARBA00011083"/>
    </source>
</evidence>
<dbReference type="InterPro" id="IPR044668">
    <property type="entry name" value="PuuD-like"/>
</dbReference>
<gene>
    <name evidence="6" type="ORF">SAMN05421512_111160</name>
</gene>
<dbReference type="PANTHER" id="PTHR43235:SF1">
    <property type="entry name" value="GLUTAMINE AMIDOTRANSFERASE PB2B2.05-RELATED"/>
    <property type="match status" value="1"/>
</dbReference>
<dbReference type="Gene3D" id="3.40.50.880">
    <property type="match status" value="1"/>
</dbReference>
<evidence type="ECO:0000313" key="7">
    <source>
        <dbReference type="Proteomes" id="UP000219331"/>
    </source>
</evidence>
<organism evidence="6 7">
    <name type="scientific">Stappia indica</name>
    <dbReference type="NCBI Taxonomy" id="538381"/>
    <lineage>
        <taxon>Bacteria</taxon>
        <taxon>Pseudomonadati</taxon>
        <taxon>Pseudomonadota</taxon>
        <taxon>Alphaproteobacteria</taxon>
        <taxon>Hyphomicrobiales</taxon>
        <taxon>Stappiaceae</taxon>
        <taxon>Stappia</taxon>
    </lineage>
</organism>
<keyword evidence="7" id="KW-1185">Reference proteome</keyword>
<dbReference type="GO" id="GO:0016740">
    <property type="term" value="F:transferase activity"/>
    <property type="evidence" value="ECO:0007669"/>
    <property type="project" value="UniProtKB-KW"/>
</dbReference>
<accession>A0A285TIF9</accession>
<dbReference type="GO" id="GO:0033969">
    <property type="term" value="F:gamma-glutamyl-gamma-aminobutyrate hydrolase activity"/>
    <property type="evidence" value="ECO:0007669"/>
    <property type="project" value="UniProtKB-EC"/>
</dbReference>
<evidence type="ECO:0000256" key="3">
    <source>
        <dbReference type="ARBA" id="ARBA00055068"/>
    </source>
</evidence>